<name>A0A1D1ZFX9_9ARAE</name>
<dbReference type="PANTHER" id="PTHR47186:SF3">
    <property type="entry name" value="OS09G0267800 PROTEIN"/>
    <property type="match status" value="1"/>
</dbReference>
<feature type="domain" description="R13L1/DRL21-like LRR repeat region" evidence="1">
    <location>
        <begin position="22"/>
        <end position="150"/>
    </location>
</feature>
<organism evidence="3">
    <name type="scientific">Anthurium amnicola</name>
    <dbReference type="NCBI Taxonomy" id="1678845"/>
    <lineage>
        <taxon>Eukaryota</taxon>
        <taxon>Viridiplantae</taxon>
        <taxon>Streptophyta</taxon>
        <taxon>Embryophyta</taxon>
        <taxon>Tracheophyta</taxon>
        <taxon>Spermatophyta</taxon>
        <taxon>Magnoliopsida</taxon>
        <taxon>Liliopsida</taxon>
        <taxon>Araceae</taxon>
        <taxon>Pothoideae</taxon>
        <taxon>Potheae</taxon>
        <taxon>Anthurium</taxon>
    </lineage>
</organism>
<evidence type="ECO:0000259" key="1">
    <source>
        <dbReference type="Pfam" id="PF25019"/>
    </source>
</evidence>
<protein>
    <submittedName>
        <fullName evidence="3">Putative disease resistance protein RGA1</fullName>
    </submittedName>
</protein>
<evidence type="ECO:0000313" key="3">
    <source>
        <dbReference type="EMBL" id="JAT65753.1"/>
    </source>
</evidence>
<proteinExistence type="predicted"/>
<dbReference type="Gene3D" id="3.80.10.10">
    <property type="entry name" value="Ribonuclease Inhibitor"/>
    <property type="match status" value="1"/>
</dbReference>
<dbReference type="EMBL" id="GDJX01013679">
    <property type="protein sequence ID" value="JAT54257.1"/>
    <property type="molecule type" value="Transcribed_RNA"/>
</dbReference>
<dbReference type="EMBL" id="GDJX01002183">
    <property type="protein sequence ID" value="JAT65753.1"/>
    <property type="molecule type" value="Transcribed_RNA"/>
</dbReference>
<sequence length="299" mass="34228">MEVNTLSEFRGILCLRRKQEQMGELRNMNEPWGKFCIQNLHRVKTRKEATEAALKNKRYVRMLEMEWADDRKIDQVDNQLEESIIEELQPPSHLKDLTVKCYAGMHFPSWMNNSSISGLESIRLHRCINLIPLPSVEHLSFLRTLEITSCSQMDELPCLPTALRNLILQDVSFSALPNNLHDLALQQLVICQIPELWELPLLPITLKELTVDGVGVKAFPEFYLYHGLSAMTSRGGDSEGSSSRKPSLSILKFHGCNHLTTLDEGLLRHKCRASWIVRSLYIGHRVKGSELPFSPLRRS</sequence>
<gene>
    <name evidence="3" type="primary">RGA1_7</name>
    <name evidence="2" type="synonym">RGA1_10</name>
    <name evidence="2" type="ORF">g.128251</name>
    <name evidence="3" type="ORF">g.128253</name>
</gene>
<dbReference type="AlphaFoldDB" id="A0A1D1ZFX9"/>
<accession>A0A1D1ZFX9</accession>
<dbReference type="InterPro" id="IPR056789">
    <property type="entry name" value="LRR_R13L1-DRL21"/>
</dbReference>
<dbReference type="SUPFAM" id="SSF52058">
    <property type="entry name" value="L domain-like"/>
    <property type="match status" value="1"/>
</dbReference>
<dbReference type="InterPro" id="IPR032675">
    <property type="entry name" value="LRR_dom_sf"/>
</dbReference>
<dbReference type="Pfam" id="PF25019">
    <property type="entry name" value="LRR_R13L1-DRL21"/>
    <property type="match status" value="1"/>
</dbReference>
<dbReference type="PANTHER" id="PTHR47186">
    <property type="entry name" value="LEUCINE-RICH REPEAT-CONTAINING PROTEIN 57"/>
    <property type="match status" value="1"/>
</dbReference>
<reference evidence="3" key="1">
    <citation type="submission" date="2015-07" db="EMBL/GenBank/DDBJ databases">
        <title>Transcriptome Assembly of Anthurium amnicola.</title>
        <authorList>
            <person name="Suzuki J."/>
        </authorList>
    </citation>
    <scope>NUCLEOTIDE SEQUENCE</scope>
</reference>
<evidence type="ECO:0000313" key="2">
    <source>
        <dbReference type="EMBL" id="JAT54257.1"/>
    </source>
</evidence>